<dbReference type="AlphaFoldDB" id="A0A6N8FN17"/>
<organism evidence="3 4">
    <name type="scientific">Ornithinibacillus caprae</name>
    <dbReference type="NCBI Taxonomy" id="2678566"/>
    <lineage>
        <taxon>Bacteria</taxon>
        <taxon>Bacillati</taxon>
        <taxon>Bacillota</taxon>
        <taxon>Bacilli</taxon>
        <taxon>Bacillales</taxon>
        <taxon>Bacillaceae</taxon>
        <taxon>Ornithinibacillus</taxon>
    </lineage>
</organism>
<dbReference type="Pfam" id="PF05709">
    <property type="entry name" value="Sipho_tail"/>
    <property type="match status" value="1"/>
</dbReference>
<protein>
    <recommendedName>
        <fullName evidence="5">Phage tail component</fullName>
    </recommendedName>
</protein>
<dbReference type="InterPro" id="IPR054738">
    <property type="entry name" value="Siphovirus-type_tail_C"/>
</dbReference>
<evidence type="ECO:0000313" key="3">
    <source>
        <dbReference type="EMBL" id="MUK89159.1"/>
    </source>
</evidence>
<dbReference type="Proteomes" id="UP000469125">
    <property type="component" value="Unassembled WGS sequence"/>
</dbReference>
<evidence type="ECO:0008006" key="5">
    <source>
        <dbReference type="Google" id="ProtNLM"/>
    </source>
</evidence>
<sequence>MVNSLTFNSIRKEYVSVLERGRPYWANRQVNILKVAGMAGGHVQNIETEPIIMPVKLLIEGVSKEDLQAKSEELAEWLIKDEVMPLVFDNQPNRTYFAMVDGGVDPQEFVSFSILTINFICPDPYKYGPEKSLNLSDAATVENEGTAETYPIMEATAKESVTSFMVAKGDEDFFMIGQPFDIDKQAIEQYPEVVFYPMESLVGWSPMTEGFFFDDEVTGGYVSNGTVGVVGGTSFSPTSFGTQRSGWYGPAIRRSLPEEIGDFQITFGTSLYSNGNGIGKVFALFLDENDKIVASIGLINTRMGTRNARVLVRMNDGQNYRRTRVMDYPGDSGSESTVFSSRPLNIQLKREGNKYSARTWQVRDGEAHARHAEDITSEVIEFQRPIRQVALYFAKYGSNPSLNMQAIGLRVRKNNTLLLDDSLIPYIAHAGDKILVDAKKELVMINDEPRTDMKAFGANYFGLDPGENHLFTFPEDAFDTSLRYRPAYK</sequence>
<evidence type="ECO:0000313" key="4">
    <source>
        <dbReference type="Proteomes" id="UP000469125"/>
    </source>
</evidence>
<accession>A0A6N8FN17</accession>
<dbReference type="InterPro" id="IPR006520">
    <property type="entry name" value="Dit_BPSPP_N"/>
</dbReference>
<evidence type="ECO:0000259" key="2">
    <source>
        <dbReference type="Pfam" id="PF22768"/>
    </source>
</evidence>
<gene>
    <name evidence="3" type="ORF">GMD78_12325</name>
</gene>
<keyword evidence="4" id="KW-1185">Reference proteome</keyword>
<dbReference type="NCBIfam" id="TIGR01633">
    <property type="entry name" value="phi3626_gp14_N"/>
    <property type="match status" value="1"/>
</dbReference>
<name>A0A6N8FN17_9BACI</name>
<dbReference type="Pfam" id="PF22768">
    <property type="entry name" value="SPP1_Dit"/>
    <property type="match status" value="1"/>
</dbReference>
<dbReference type="InterPro" id="IPR008841">
    <property type="entry name" value="Siphovirus-type_tail_N"/>
</dbReference>
<feature type="domain" description="Siphovirus-type tail component RIFT-related" evidence="1">
    <location>
        <begin position="19"/>
        <end position="121"/>
    </location>
</feature>
<reference evidence="3 4" key="1">
    <citation type="submission" date="2019-11" db="EMBL/GenBank/DDBJ databases">
        <authorList>
            <person name="Li X."/>
        </authorList>
    </citation>
    <scope>NUCLEOTIDE SEQUENCE [LARGE SCALE GENOMIC DNA]</scope>
    <source>
        <strain evidence="3 4">L9</strain>
    </source>
</reference>
<dbReference type="Gene3D" id="2.40.30.200">
    <property type="match status" value="1"/>
</dbReference>
<comment type="caution">
    <text evidence="3">The sequence shown here is derived from an EMBL/GenBank/DDBJ whole genome shotgun (WGS) entry which is preliminary data.</text>
</comment>
<feature type="domain" description="Siphovirus-type tail component C-terminal" evidence="2">
    <location>
        <begin position="423"/>
        <end position="488"/>
    </location>
</feature>
<dbReference type="EMBL" id="WOCA01000009">
    <property type="protein sequence ID" value="MUK89159.1"/>
    <property type="molecule type" value="Genomic_DNA"/>
</dbReference>
<proteinExistence type="predicted"/>
<dbReference type="Gene3D" id="2.60.120.860">
    <property type="match status" value="1"/>
</dbReference>
<evidence type="ECO:0000259" key="1">
    <source>
        <dbReference type="Pfam" id="PF05709"/>
    </source>
</evidence>